<accession>A0A0G4EFU1</accession>
<dbReference type="AlphaFoldDB" id="A0A0G4EFU1"/>
<dbReference type="InParanoid" id="A0A0G4EFU1"/>
<keyword evidence="3" id="KW-1185">Reference proteome</keyword>
<dbReference type="Proteomes" id="UP000041254">
    <property type="component" value="Unassembled WGS sequence"/>
</dbReference>
<evidence type="ECO:0000313" key="3">
    <source>
        <dbReference type="Proteomes" id="UP000041254"/>
    </source>
</evidence>
<organism evidence="2 3">
    <name type="scientific">Vitrella brassicaformis (strain CCMP3155)</name>
    <dbReference type="NCBI Taxonomy" id="1169540"/>
    <lineage>
        <taxon>Eukaryota</taxon>
        <taxon>Sar</taxon>
        <taxon>Alveolata</taxon>
        <taxon>Colpodellida</taxon>
        <taxon>Vitrellaceae</taxon>
        <taxon>Vitrella</taxon>
    </lineage>
</organism>
<sequence length="77" mass="8745">MSSPRPDELLWETENTETQEGNNDKKQGAGPSLPFRRSGKGNEDEKLIANINELIIDYKSEPTANEPRRVTWQDMIG</sequence>
<dbReference type="EMBL" id="CDMY01000214">
    <property type="protein sequence ID" value="CEL94299.1"/>
    <property type="molecule type" value="Genomic_DNA"/>
</dbReference>
<name>A0A0G4EFU1_VITBC</name>
<evidence type="ECO:0000256" key="1">
    <source>
        <dbReference type="SAM" id="MobiDB-lite"/>
    </source>
</evidence>
<evidence type="ECO:0000313" key="2">
    <source>
        <dbReference type="EMBL" id="CEL94299.1"/>
    </source>
</evidence>
<reference evidence="2 3" key="1">
    <citation type="submission" date="2014-11" db="EMBL/GenBank/DDBJ databases">
        <authorList>
            <person name="Zhu J."/>
            <person name="Qi W."/>
            <person name="Song R."/>
        </authorList>
    </citation>
    <scope>NUCLEOTIDE SEQUENCE [LARGE SCALE GENOMIC DNA]</scope>
</reference>
<protein>
    <submittedName>
        <fullName evidence="2">Uncharacterized protein</fullName>
    </submittedName>
</protein>
<proteinExistence type="predicted"/>
<feature type="region of interest" description="Disordered" evidence="1">
    <location>
        <begin position="1"/>
        <end position="44"/>
    </location>
</feature>
<dbReference type="VEuPathDB" id="CryptoDB:Vbra_3735"/>
<gene>
    <name evidence="2" type="ORF">Vbra_3735</name>
</gene>